<keyword evidence="2" id="KW-1185">Reference proteome</keyword>
<dbReference type="EMBL" id="FMYV01000004">
    <property type="protein sequence ID" value="SDC45032.1"/>
    <property type="molecule type" value="Genomic_DNA"/>
</dbReference>
<protein>
    <submittedName>
        <fullName evidence="1">Uncharacterized protein</fullName>
    </submittedName>
</protein>
<dbReference type="Proteomes" id="UP000199322">
    <property type="component" value="Unassembled WGS sequence"/>
</dbReference>
<dbReference type="AlphaFoldDB" id="A0A1G6LP31"/>
<dbReference type="RefSeq" id="WP_091403468.1">
    <property type="nucleotide sequence ID" value="NZ_FMYV01000004.1"/>
</dbReference>
<evidence type="ECO:0000313" key="2">
    <source>
        <dbReference type="Proteomes" id="UP000199322"/>
    </source>
</evidence>
<gene>
    <name evidence="1" type="ORF">SAMN04488588_1101</name>
</gene>
<reference evidence="1 2" key="1">
    <citation type="submission" date="2016-10" db="EMBL/GenBank/DDBJ databases">
        <authorList>
            <person name="de Groot N.N."/>
        </authorList>
    </citation>
    <scope>NUCLEOTIDE SEQUENCE [LARGE SCALE GENOMIC DNA]</scope>
    <source>
        <strain evidence="1 2">WG14</strain>
    </source>
</reference>
<sequence length="163" mass="19533">MSKCKLCNRKGLFFKTNKYGLCEPCTQTLVMTLERDKEIFDDSIELINISKNIDTKLSRIEVIEEIGERLLKYEKKKIKTVDPKPSKLLKSIPSLREDTIVRHYKKYFKSEIKKIKDYKTSKTRIKKFQEYYNQIEEHKNYLKKPKALDKYLSKINDLKDKEL</sequence>
<evidence type="ECO:0000313" key="1">
    <source>
        <dbReference type="EMBL" id="SDC45032.1"/>
    </source>
</evidence>
<dbReference type="STRING" id="28234.SAMN04488588_1101"/>
<proteinExistence type="predicted"/>
<name>A0A1G6LP31_9BACT</name>
<accession>A0A1G6LP31</accession>
<organism evidence="1 2">
    <name type="scientific">Geotoga petraea</name>
    <dbReference type="NCBI Taxonomy" id="28234"/>
    <lineage>
        <taxon>Bacteria</taxon>
        <taxon>Thermotogati</taxon>
        <taxon>Thermotogota</taxon>
        <taxon>Thermotogae</taxon>
        <taxon>Petrotogales</taxon>
        <taxon>Petrotogaceae</taxon>
        <taxon>Geotoga</taxon>
    </lineage>
</organism>